<dbReference type="EMBL" id="JAOUSF010000001">
    <property type="protein sequence ID" value="MCU9612745.1"/>
    <property type="molecule type" value="Genomic_DNA"/>
</dbReference>
<organism evidence="1 2">
    <name type="scientific">Perspicuibacillus lycopersici</name>
    <dbReference type="NCBI Taxonomy" id="1325689"/>
    <lineage>
        <taxon>Bacteria</taxon>
        <taxon>Bacillati</taxon>
        <taxon>Bacillota</taxon>
        <taxon>Bacilli</taxon>
        <taxon>Bacillales</taxon>
        <taxon>Bacillaceae</taxon>
        <taxon>Perspicuibacillus</taxon>
    </lineage>
</organism>
<accession>A0AAE3LLT7</accession>
<proteinExistence type="predicted"/>
<dbReference type="Proteomes" id="UP001209318">
    <property type="component" value="Unassembled WGS sequence"/>
</dbReference>
<comment type="caution">
    <text evidence="1">The sequence shown here is derived from an EMBL/GenBank/DDBJ whole genome shotgun (WGS) entry which is preliminary data.</text>
</comment>
<keyword evidence="2" id="KW-1185">Reference proteome</keyword>
<protein>
    <submittedName>
        <fullName evidence="1">Virulence-associated E family protein</fullName>
    </submittedName>
</protein>
<evidence type="ECO:0000313" key="1">
    <source>
        <dbReference type="EMBL" id="MCU9612745.1"/>
    </source>
</evidence>
<dbReference type="AlphaFoldDB" id="A0AAE3LLT7"/>
<sequence length="506" mass="57489">MSNKKQNEKIDIGKVLKLSDLNFEERVRKQVEQGDFTNSQALIEIAKEIAEFFIEENGEVYATVELNNTYYHVPVSDYRFERILRKVYFDIFKKPINKSLLTEAIETISAYQEFSLQHNSRQKIFIRVGGTKDTVYINLNRPTGEVVKVDSTGWTIITNPPVKFRKNDNLKPLPLPSRGGSIQELSDFLNVSEDDKILIYSFLLGCFSPTGPYPLLILQGPQGVGKSFLSQLLKKIVDPAFAAPIRSLPRNEQDLMISAQKSHLLAFDNLSGISKAMSDSLCKLSTGGGFATRKFYENSEEVVISAMRPVILNGIDFIARRPDLADRSIIIDLIPIKLSNRKTEEELMIEFETRLPRIFGALLDALSIATREYKRISLDISPRMADYAKWAQAGEIGFGFKSQTFLKAYLQNRKKIAEESVEHDLLISSIFDCLTKYKFLSGNATTILENLKKFVPVDVQNSKYFPAPHHLKDELTRIVPILNANNISYSYKRNNKGRIHTLKLVD</sequence>
<gene>
    <name evidence="1" type="ORF">OEV98_04090</name>
</gene>
<name>A0AAE3LLT7_9BACI</name>
<reference evidence="1" key="1">
    <citation type="submission" date="2022-10" db="EMBL/GenBank/DDBJ databases">
        <title>Description of Fervidibacillus gen. nov. in the family Fervidibacillaceae fam. nov. with two species, Fervidibacillus albus sp. nov., and Fervidibacillus halotolerans sp. nov., isolated from tidal flat sediments.</title>
        <authorList>
            <person name="Kwon K.K."/>
            <person name="Yang S.-H."/>
        </authorList>
    </citation>
    <scope>NUCLEOTIDE SEQUENCE</scope>
    <source>
        <strain evidence="1">JCM 19140</strain>
    </source>
</reference>
<evidence type="ECO:0000313" key="2">
    <source>
        <dbReference type="Proteomes" id="UP001209318"/>
    </source>
</evidence>
<dbReference type="RefSeq" id="WP_263071925.1">
    <property type="nucleotide sequence ID" value="NZ_JAOUSF010000001.1"/>
</dbReference>